<organism evidence="1 2">
    <name type="scientific">Caldibacillus debilis</name>
    <dbReference type="NCBI Taxonomy" id="301148"/>
    <lineage>
        <taxon>Bacteria</taxon>
        <taxon>Bacillati</taxon>
        <taxon>Bacillota</taxon>
        <taxon>Bacilli</taxon>
        <taxon>Bacillales</taxon>
        <taxon>Bacillaceae</taxon>
        <taxon>Caldibacillus</taxon>
    </lineage>
</organism>
<proteinExistence type="predicted"/>
<evidence type="ECO:0008006" key="3">
    <source>
        <dbReference type="Google" id="ProtNLM"/>
    </source>
</evidence>
<gene>
    <name evidence="1" type="ORF">B4135_1706</name>
</gene>
<comment type="caution">
    <text evidence="1">The sequence shown here is derived from an EMBL/GenBank/DDBJ whole genome shotgun (WGS) entry which is preliminary data.</text>
</comment>
<protein>
    <recommendedName>
        <fullName evidence="3">DUF4268 domain-containing protein</fullName>
    </recommendedName>
</protein>
<accession>A0A150M9H9</accession>
<dbReference type="EMBL" id="LQYT01000023">
    <property type="protein sequence ID" value="KYD21066.1"/>
    <property type="molecule type" value="Genomic_DNA"/>
</dbReference>
<sequence length="379" mass="44377">MIFNLYLKKYPDVLERILGDLTQIELEIPYGRKKIDIYAVSKNKRVEVFVENQLTPSDEAHLKEKLWPILHSLQEGIVVWTALRFDEKHLSAVKAFLKANPQKYINFYGVELHPEVIKQIGILDSLNPFDIWPNLWRINKVAEPLKLVYQHEQMPDTHIGRAHVGEYRYDFHRMEDVKKCLMEYLRKHLAYFPNVHTSKKHLAHSLTISMGAGISGVVYQLSNRNKQGWAYVGLHFDKCREDMYRSLYHQKSLITKKVHPSIVLENRSLRVYFEPYADLYDTMAEIKTILEKMIQFFSPYLHGSVEGLPDDLPGDAGEERNSQVLQGKVVEEVMKIDKEWLSSAMIDPRMAEILSEEVTDERAFLAQQERISEHLIHRF</sequence>
<dbReference type="STRING" id="301148.B4135_1706"/>
<name>A0A150M9H9_9BACI</name>
<evidence type="ECO:0000313" key="2">
    <source>
        <dbReference type="Proteomes" id="UP000075683"/>
    </source>
</evidence>
<dbReference type="AlphaFoldDB" id="A0A150M9H9"/>
<evidence type="ECO:0000313" key="1">
    <source>
        <dbReference type="EMBL" id="KYD21066.1"/>
    </source>
</evidence>
<dbReference type="Proteomes" id="UP000075683">
    <property type="component" value="Unassembled WGS sequence"/>
</dbReference>
<reference evidence="1 2" key="1">
    <citation type="submission" date="2016-01" db="EMBL/GenBank/DDBJ databases">
        <title>Draft Genome Sequences of Seven Thermophilic Sporeformers Isolated from Foods.</title>
        <authorList>
            <person name="Berendsen E.M."/>
            <person name="Wells-Bennik M.H."/>
            <person name="Krawcyk A.O."/>
            <person name="De Jong A."/>
            <person name="Holsappel S."/>
            <person name="Eijlander R.T."/>
            <person name="Kuipers O.P."/>
        </authorList>
    </citation>
    <scope>NUCLEOTIDE SEQUENCE [LARGE SCALE GENOMIC DNA]</scope>
    <source>
        <strain evidence="1 2">B4135</strain>
    </source>
</reference>